<proteinExistence type="predicted"/>
<dbReference type="InterPro" id="IPR010093">
    <property type="entry name" value="SinI_DNA-bd"/>
</dbReference>
<organism evidence="2 3">
    <name type="scientific">Thermalbibacter longus</name>
    <dbReference type="NCBI Taxonomy" id="2951981"/>
    <lineage>
        <taxon>Bacteria</taxon>
        <taxon>Pseudomonadati</taxon>
        <taxon>Thermomicrobiota</taxon>
        <taxon>Thermomicrobia</taxon>
        <taxon>Thermomicrobiales</taxon>
        <taxon>Thermomicrobiaceae</taxon>
        <taxon>Thermalbibacter</taxon>
    </lineage>
</organism>
<name>A0AA41WIH1_9BACT</name>
<keyword evidence="3" id="KW-1185">Reference proteome</keyword>
<dbReference type="Proteomes" id="UP001165306">
    <property type="component" value="Unassembled WGS sequence"/>
</dbReference>
<dbReference type="SUPFAM" id="SSF46955">
    <property type="entry name" value="Putative DNA-binding domain"/>
    <property type="match status" value="1"/>
</dbReference>
<protein>
    <submittedName>
        <fullName evidence="2">Helix-turn-helix domain-containing protein</fullName>
    </submittedName>
</protein>
<dbReference type="InterPro" id="IPR009061">
    <property type="entry name" value="DNA-bd_dom_put_sf"/>
</dbReference>
<dbReference type="EMBL" id="JAMSLR010000021">
    <property type="protein sequence ID" value="MCM8750665.1"/>
    <property type="molecule type" value="Genomic_DNA"/>
</dbReference>
<accession>A0AA41WIH1</accession>
<reference evidence="2" key="1">
    <citation type="submission" date="2022-06" db="EMBL/GenBank/DDBJ databases">
        <title>CFH 74404 Thermomicrobiaceae sp.</title>
        <authorList>
            <person name="Ming H."/>
            <person name="Li W.-J."/>
            <person name="Zhao Z."/>
        </authorList>
    </citation>
    <scope>NUCLEOTIDE SEQUENCE</scope>
    <source>
        <strain evidence="2">CFH 74404</strain>
    </source>
</reference>
<evidence type="ECO:0000313" key="3">
    <source>
        <dbReference type="Proteomes" id="UP001165306"/>
    </source>
</evidence>
<sequence>MLAIASVAELGTAVDKEWLTLKEAAEALRVSEFTIRRWLQRGLIRGVKLPTARAGWRIPKSEIERLLTLGEPEEEER</sequence>
<dbReference type="NCBIfam" id="TIGR01764">
    <property type="entry name" value="excise"/>
    <property type="match status" value="1"/>
</dbReference>
<dbReference type="GO" id="GO:0003677">
    <property type="term" value="F:DNA binding"/>
    <property type="evidence" value="ECO:0007669"/>
    <property type="project" value="InterPro"/>
</dbReference>
<comment type="caution">
    <text evidence="2">The sequence shown here is derived from an EMBL/GenBank/DDBJ whole genome shotgun (WGS) entry which is preliminary data.</text>
</comment>
<feature type="domain" description="Helix-turn-helix" evidence="1">
    <location>
        <begin position="18"/>
        <end position="67"/>
    </location>
</feature>
<dbReference type="Pfam" id="PF12728">
    <property type="entry name" value="HTH_17"/>
    <property type="match status" value="1"/>
</dbReference>
<dbReference type="Gene3D" id="1.10.1660.10">
    <property type="match status" value="1"/>
</dbReference>
<gene>
    <name evidence="2" type="ORF">NET02_16095</name>
</gene>
<dbReference type="RefSeq" id="WP_284058454.1">
    <property type="nucleotide sequence ID" value="NZ_JAMSLR010000021.1"/>
</dbReference>
<dbReference type="InterPro" id="IPR041657">
    <property type="entry name" value="HTH_17"/>
</dbReference>
<evidence type="ECO:0000259" key="1">
    <source>
        <dbReference type="Pfam" id="PF12728"/>
    </source>
</evidence>
<dbReference type="AlphaFoldDB" id="A0AA41WIH1"/>
<evidence type="ECO:0000313" key="2">
    <source>
        <dbReference type="EMBL" id="MCM8750665.1"/>
    </source>
</evidence>